<evidence type="ECO:0000313" key="4">
    <source>
        <dbReference type="Proteomes" id="UP001212152"/>
    </source>
</evidence>
<reference evidence="3" key="1">
    <citation type="submission" date="2020-05" db="EMBL/GenBank/DDBJ databases">
        <title>Phylogenomic resolution of chytrid fungi.</title>
        <authorList>
            <person name="Stajich J.E."/>
            <person name="Amses K."/>
            <person name="Simmons R."/>
            <person name="Seto K."/>
            <person name="Myers J."/>
            <person name="Bonds A."/>
            <person name="Quandt C.A."/>
            <person name="Barry K."/>
            <person name="Liu P."/>
            <person name="Grigoriev I."/>
            <person name="Longcore J.E."/>
            <person name="James T.Y."/>
        </authorList>
    </citation>
    <scope>NUCLEOTIDE SEQUENCE</scope>
    <source>
        <strain evidence="3">JEL0379</strain>
    </source>
</reference>
<organism evidence="3 4">
    <name type="scientific">Geranomyces variabilis</name>
    <dbReference type="NCBI Taxonomy" id="109894"/>
    <lineage>
        <taxon>Eukaryota</taxon>
        <taxon>Fungi</taxon>
        <taxon>Fungi incertae sedis</taxon>
        <taxon>Chytridiomycota</taxon>
        <taxon>Chytridiomycota incertae sedis</taxon>
        <taxon>Chytridiomycetes</taxon>
        <taxon>Spizellomycetales</taxon>
        <taxon>Powellomycetaceae</taxon>
        <taxon>Geranomyces</taxon>
    </lineage>
</organism>
<feature type="compositionally biased region" description="Low complexity" evidence="2">
    <location>
        <begin position="252"/>
        <end position="268"/>
    </location>
</feature>
<feature type="compositionally biased region" description="Low complexity" evidence="2">
    <location>
        <begin position="549"/>
        <end position="584"/>
    </location>
</feature>
<feature type="region of interest" description="Disordered" evidence="2">
    <location>
        <begin position="539"/>
        <end position="669"/>
    </location>
</feature>
<feature type="compositionally biased region" description="Basic residues" evidence="2">
    <location>
        <begin position="55"/>
        <end position="65"/>
    </location>
</feature>
<feature type="compositionally biased region" description="Polar residues" evidence="2">
    <location>
        <begin position="606"/>
        <end position="628"/>
    </location>
</feature>
<accession>A0AAD5XPF5</accession>
<sequence length="690" mass="74416">MPAPGPPHPPHPLTQRTIVCEGWVSVSASGNSEYRENAPATTTSNNDTDAARARPSVKRKPSLRRRSLDALRGAVLGVFGGGGGDKDTKAAVEVGRRGAERSVKAWLDDAAVLYLDGWAVGGEDGGGGGRRGADELPQGRGGLGEDAELMVPASVMDLRDAYSGIRAKKKKKKSKALDIWDRRAWDADAGLASEISLPSTASQTSLFCVSAAAPTRAPLLTPFRVLASSLDPAASAILLTVDPLPTISTATSQPSSSPSQSSPLSQRRPQPPPKHDHGYHHHNQQRQHQLRMHFTSTRKLARWSAALSLALCVSHATRHARLQAVRQQRRRSDGAGLRYNDNHASDDDDSRDQQQEVEEDIVHRCEKAEWAARAAQRETRRAVRRVRSERTERAQRVAEMLSVEEVQDVYQQTANALAAAQNRITHLTQLIAQERAEQDRATTSLAALRAQRDPLRAAAVHSALQMRHEDLCRRYKELRREAAMGKVMWEREREAHVKLAEWVRSLAVEGVDGGNTGGGDGDGIGVLEDERLARKVLALESGSGDEGGRSSALSSSPSSSSSPSLSTARRLSIQPTTQPGTQPPNDDAGGIQHHNANVFREEEESASCNLEGPSTTAEPKTAAQNTAPSGRAMAAALLSPRPSPPSPPSTCAPELLNARGSPTDSSSPSRVIWCKYEETPPLSPLSHVDR</sequence>
<feature type="compositionally biased region" description="Acidic residues" evidence="2">
    <location>
        <begin position="346"/>
        <end position="355"/>
    </location>
</feature>
<comment type="caution">
    <text evidence="3">The sequence shown here is derived from an EMBL/GenBank/DDBJ whole genome shotgun (WGS) entry which is preliminary data.</text>
</comment>
<keyword evidence="4" id="KW-1185">Reference proteome</keyword>
<gene>
    <name evidence="3" type="ORF">HDU87_005784</name>
</gene>
<feature type="region of interest" description="Disordered" evidence="2">
    <location>
        <begin position="31"/>
        <end position="65"/>
    </location>
</feature>
<keyword evidence="1" id="KW-0175">Coiled coil</keyword>
<feature type="compositionally biased region" description="Basic residues" evidence="2">
    <location>
        <begin position="277"/>
        <end position="290"/>
    </location>
</feature>
<dbReference type="AlphaFoldDB" id="A0AAD5XPF5"/>
<name>A0AAD5XPF5_9FUNG</name>
<feature type="coiled-coil region" evidence="1">
    <location>
        <begin position="403"/>
        <end position="481"/>
    </location>
</feature>
<feature type="compositionally biased region" description="Pro residues" evidence="2">
    <location>
        <begin position="641"/>
        <end position="650"/>
    </location>
</feature>
<evidence type="ECO:0000256" key="2">
    <source>
        <dbReference type="SAM" id="MobiDB-lite"/>
    </source>
</evidence>
<evidence type="ECO:0000313" key="3">
    <source>
        <dbReference type="EMBL" id="KAJ3175790.1"/>
    </source>
</evidence>
<proteinExistence type="predicted"/>
<feature type="region of interest" description="Disordered" evidence="2">
    <location>
        <begin position="323"/>
        <end position="355"/>
    </location>
</feature>
<protein>
    <submittedName>
        <fullName evidence="3">Uncharacterized protein</fullName>
    </submittedName>
</protein>
<feature type="compositionally biased region" description="Polar residues" evidence="2">
    <location>
        <begin position="660"/>
        <end position="669"/>
    </location>
</feature>
<evidence type="ECO:0000256" key="1">
    <source>
        <dbReference type="SAM" id="Coils"/>
    </source>
</evidence>
<dbReference type="EMBL" id="JADGJQ010000048">
    <property type="protein sequence ID" value="KAJ3175790.1"/>
    <property type="molecule type" value="Genomic_DNA"/>
</dbReference>
<feature type="region of interest" description="Disordered" evidence="2">
    <location>
        <begin position="248"/>
        <end position="290"/>
    </location>
</feature>
<feature type="compositionally biased region" description="Low complexity" evidence="2">
    <location>
        <begin position="37"/>
        <end position="48"/>
    </location>
</feature>
<dbReference type="Proteomes" id="UP001212152">
    <property type="component" value="Unassembled WGS sequence"/>
</dbReference>